<evidence type="ECO:0000256" key="3">
    <source>
        <dbReference type="RuleBase" id="RU361235"/>
    </source>
</evidence>
<dbReference type="SUPFAM" id="SSF53474">
    <property type="entry name" value="alpha/beta-Hydrolases"/>
    <property type="match status" value="1"/>
</dbReference>
<evidence type="ECO:0000313" key="6">
    <source>
        <dbReference type="Proteomes" id="UP000235786"/>
    </source>
</evidence>
<reference evidence="5 6" key="1">
    <citation type="submission" date="2016-04" db="EMBL/GenBank/DDBJ databases">
        <title>A degradative enzymes factory behind the ericoid mycorrhizal symbiosis.</title>
        <authorList>
            <consortium name="DOE Joint Genome Institute"/>
            <person name="Martino E."/>
            <person name="Morin E."/>
            <person name="Grelet G."/>
            <person name="Kuo A."/>
            <person name="Kohler A."/>
            <person name="Daghino S."/>
            <person name="Barry K."/>
            <person name="Choi C."/>
            <person name="Cichocki N."/>
            <person name="Clum A."/>
            <person name="Copeland A."/>
            <person name="Hainaut M."/>
            <person name="Haridas S."/>
            <person name="Labutti K."/>
            <person name="Lindquist E."/>
            <person name="Lipzen A."/>
            <person name="Khouja H.-R."/>
            <person name="Murat C."/>
            <person name="Ohm R."/>
            <person name="Olson A."/>
            <person name="Spatafora J."/>
            <person name="Veneault-Fourrey C."/>
            <person name="Henrissat B."/>
            <person name="Grigoriev I."/>
            <person name="Martin F."/>
            <person name="Perotto S."/>
        </authorList>
    </citation>
    <scope>NUCLEOTIDE SEQUENCE [LARGE SCALE GENOMIC DNA]</scope>
    <source>
        <strain evidence="5 6">F</strain>
    </source>
</reference>
<accession>A0A2J6RWI1</accession>
<dbReference type="Gene3D" id="3.40.50.1820">
    <property type="entry name" value="alpha/beta hydrolase"/>
    <property type="match status" value="1"/>
</dbReference>
<evidence type="ECO:0000259" key="4">
    <source>
        <dbReference type="Pfam" id="PF00135"/>
    </source>
</evidence>
<dbReference type="InterPro" id="IPR002018">
    <property type="entry name" value="CarbesteraseB"/>
</dbReference>
<sequence length="508" mass="53971">STIISIDTGTILGNPRDANGILSFKGIPYAAPPIGNLRWKSPQAPASFKTTFNATVYGASCYASSAAEEPYFTPPSEDCLFLNVWTGATLSTEKRPVMVFLPGGGFQFGSSAQPTYDGSHLATNGVLVVTLNYRLGVFGFLGLTGLDAEGTSSGNYGLQDQIAALKWVQQNIASFGGDPTKVTLFGESAGAHAVGMLMTSSLTNGLFSKAILESGAFWDSEAGPLATYQQARTRGAAFQASVGASSLAQFRAMSAVAINAAEQWIPTTDPKISAFSPSIDYYVLDLQPGMAFANGLQHRIPLLAGFNGDEGALFAPYGLSETNRTKYEDGLQLYFTSRASQALTLYPDSTSGLLQDSATNLIGDMVIREQTYTALNCQQATPGIPANSVFVYYFTYTSPYSPIAIHTAELPFVFGNLVPDPVFGPTEGAPTPQDVAFSNAVVSYWTNFAKTGNPNGIGVPTWPAYTGDGGDFLQLGTSIAAYNYNNTRLQFIASFRSDGVLPANWINI</sequence>
<keyword evidence="2 3" id="KW-0378">Hydrolase</keyword>
<dbReference type="AlphaFoldDB" id="A0A2J6RWI1"/>
<evidence type="ECO:0000313" key="5">
    <source>
        <dbReference type="EMBL" id="PMD42875.1"/>
    </source>
</evidence>
<proteinExistence type="inferred from homology"/>
<feature type="non-terminal residue" evidence="5">
    <location>
        <position position="1"/>
    </location>
</feature>
<gene>
    <name evidence="5" type="ORF">L207DRAFT_384319</name>
</gene>
<dbReference type="PROSITE" id="PS00122">
    <property type="entry name" value="CARBOXYLESTERASE_B_1"/>
    <property type="match status" value="1"/>
</dbReference>
<feature type="non-terminal residue" evidence="5">
    <location>
        <position position="508"/>
    </location>
</feature>
<evidence type="ECO:0000256" key="2">
    <source>
        <dbReference type="ARBA" id="ARBA00022801"/>
    </source>
</evidence>
<name>A0A2J6RWI1_HYAVF</name>
<dbReference type="InterPro" id="IPR029058">
    <property type="entry name" value="AB_hydrolase_fold"/>
</dbReference>
<organism evidence="5 6">
    <name type="scientific">Hyaloscypha variabilis (strain UAMH 11265 / GT02V1 / F)</name>
    <name type="common">Meliniomyces variabilis</name>
    <dbReference type="NCBI Taxonomy" id="1149755"/>
    <lineage>
        <taxon>Eukaryota</taxon>
        <taxon>Fungi</taxon>
        <taxon>Dikarya</taxon>
        <taxon>Ascomycota</taxon>
        <taxon>Pezizomycotina</taxon>
        <taxon>Leotiomycetes</taxon>
        <taxon>Helotiales</taxon>
        <taxon>Hyaloscyphaceae</taxon>
        <taxon>Hyaloscypha</taxon>
        <taxon>Hyaloscypha variabilis</taxon>
    </lineage>
</organism>
<protein>
    <recommendedName>
        <fullName evidence="3">Carboxylic ester hydrolase</fullName>
        <ecNumber evidence="3">3.1.1.-</ecNumber>
    </recommendedName>
</protein>
<dbReference type="InterPro" id="IPR050309">
    <property type="entry name" value="Type-B_Carboxylest/Lipase"/>
</dbReference>
<dbReference type="EC" id="3.1.1.-" evidence="3"/>
<dbReference type="STRING" id="1149755.A0A2J6RWI1"/>
<dbReference type="EMBL" id="KZ613942">
    <property type="protein sequence ID" value="PMD42875.1"/>
    <property type="molecule type" value="Genomic_DNA"/>
</dbReference>
<dbReference type="OrthoDB" id="408631at2759"/>
<feature type="domain" description="Carboxylesterase type B" evidence="4">
    <location>
        <begin position="2"/>
        <end position="491"/>
    </location>
</feature>
<dbReference type="Pfam" id="PF00135">
    <property type="entry name" value="COesterase"/>
    <property type="match status" value="1"/>
</dbReference>
<comment type="similarity">
    <text evidence="1 3">Belongs to the type-B carboxylesterase/lipase family.</text>
</comment>
<evidence type="ECO:0000256" key="1">
    <source>
        <dbReference type="ARBA" id="ARBA00005964"/>
    </source>
</evidence>
<dbReference type="PANTHER" id="PTHR11559">
    <property type="entry name" value="CARBOXYLESTERASE"/>
    <property type="match status" value="1"/>
</dbReference>
<dbReference type="GO" id="GO:0016787">
    <property type="term" value="F:hydrolase activity"/>
    <property type="evidence" value="ECO:0007669"/>
    <property type="project" value="UniProtKB-KW"/>
</dbReference>
<keyword evidence="6" id="KW-1185">Reference proteome</keyword>
<dbReference type="InterPro" id="IPR019826">
    <property type="entry name" value="Carboxylesterase_B_AS"/>
</dbReference>
<dbReference type="Proteomes" id="UP000235786">
    <property type="component" value="Unassembled WGS sequence"/>
</dbReference>